<evidence type="ECO:0000313" key="1">
    <source>
        <dbReference type="EMBL" id="KAH9790740.1"/>
    </source>
</evidence>
<proteinExistence type="predicted"/>
<comment type="caution">
    <text evidence="1">The sequence shown here is derived from an EMBL/GenBank/DDBJ whole genome shotgun (WGS) entry which is preliminary data.</text>
</comment>
<evidence type="ECO:0000313" key="2">
    <source>
        <dbReference type="Proteomes" id="UP000829398"/>
    </source>
</evidence>
<sequence>MEKSTKKVSEQSKSKNADVKSLKEGLKSSLFEVSIENGKENGVRVSTNGNEDLVGDDLEENVVVETEIEVRSGDDSENFKEKDSFYDAENEEVDDCVGISDGISLLVDVSSEMGREDGGDFNRREDVGSLNEKRENPGGEIREMSDSEKGEEDNSSDGNYEFCVGDFVWGKIKSYPWWPGQIYDSSDASDYALKVKPRDRLLVAYFDGTFAWCHPSQLKPFEKNFEDMSRQSSSKSFVNAVQNAVHEIGRLVELKMTCSCVPKESLDGLARPLAANSGVRPGVLVPEGGIAKLWNYLFGPSECLAELKHVAQVISINNMLEFTELKCWLSAFYRLRGGYQLALHHEPQPIPGLEDDNHDRVLDFSHDEEGPMKGPVEEESHPSMLQKCLVNSKNGQYQRRKQKSIAEIMEGFVDTPAKNLEEDVTKEGTGSGNPPPSSSRKMRKGNDVANAGSSLSSKPKRRKVTKLLESTPETPSVESDDSKVKRKTRKVFSSREEKKKNKVSHTKNDDGNKEETNASPVSVEKTTVQRDDGEAKEQVEKSFLSRERKRSNREETNASPMSVERKTVQRDDGEAKEQVEKSFLSRERKRSKYLSPPYTSINKRQTKKDIEEFLKVSCEAQVAERMTKAAGNLIGSKSPANLMCSDEVVRKKDAKNVGAEHEKSDSSNPEKMKPDQRTVVDTMKVKASAKDVISGIRSTAVNLDSLKEDSLDVVEGFVSVFRSSVYSNGSNYKIYNKSQPGRKRKILDSEPVSSTEDQNETEQKSPEWRSRRTKMKKNEAKLMKNDKGKSDEPILKQMGDAKIKGTETNGKGKSDNSELKQVTRSQDKKKRGTETGGKAAPDIHTNKKSDGKAPPASLYVTFGPTSSLPSKNDLIKFYSKFGSLNKEETEMFYNNHCARVVFLRSYDAEEALKSSQLASPFEASNCKFELRNSSSTSKVQKRKEISNARSSPAKEGGKALKKEPGSKSSIAEASSFNYVKQKLEMVSSVLADSDGKMTPELKSKLEHEVKDLLEKVNTVVGSSSS</sequence>
<protein>
    <submittedName>
        <fullName evidence="1">PWWP domain-containing protein</fullName>
    </submittedName>
</protein>
<dbReference type="Proteomes" id="UP000829398">
    <property type="component" value="Chromosome 2"/>
</dbReference>
<accession>A0ACB8MYH0</accession>
<name>A0ACB8MYH0_CITSI</name>
<dbReference type="EMBL" id="CM039171">
    <property type="protein sequence ID" value="KAH9790740.1"/>
    <property type="molecule type" value="Genomic_DNA"/>
</dbReference>
<reference evidence="2" key="1">
    <citation type="journal article" date="2023" name="Hortic. Res.">
        <title>A chromosome-level phased genome enabling allele-level studies in sweet orange: a case study on citrus Huanglongbing tolerance.</title>
        <authorList>
            <person name="Wu B."/>
            <person name="Yu Q."/>
            <person name="Deng Z."/>
            <person name="Duan Y."/>
            <person name="Luo F."/>
            <person name="Gmitter F. Jr."/>
        </authorList>
    </citation>
    <scope>NUCLEOTIDE SEQUENCE [LARGE SCALE GENOMIC DNA]</scope>
    <source>
        <strain evidence="2">cv. Valencia</strain>
    </source>
</reference>
<keyword evidence="2" id="KW-1185">Reference proteome</keyword>
<organism evidence="1 2">
    <name type="scientific">Citrus sinensis</name>
    <name type="common">Sweet orange</name>
    <name type="synonym">Citrus aurantium var. sinensis</name>
    <dbReference type="NCBI Taxonomy" id="2711"/>
    <lineage>
        <taxon>Eukaryota</taxon>
        <taxon>Viridiplantae</taxon>
        <taxon>Streptophyta</taxon>
        <taxon>Embryophyta</taxon>
        <taxon>Tracheophyta</taxon>
        <taxon>Spermatophyta</taxon>
        <taxon>Magnoliopsida</taxon>
        <taxon>eudicotyledons</taxon>
        <taxon>Gunneridae</taxon>
        <taxon>Pentapetalae</taxon>
        <taxon>rosids</taxon>
        <taxon>malvids</taxon>
        <taxon>Sapindales</taxon>
        <taxon>Rutaceae</taxon>
        <taxon>Aurantioideae</taxon>
        <taxon>Citrus</taxon>
    </lineage>
</organism>
<gene>
    <name evidence="1" type="ORF">KPL71_003496</name>
</gene>